<proteinExistence type="predicted"/>
<organism evidence="2 3">
    <name type="scientific">Portunus trituberculatus</name>
    <name type="common">Swimming crab</name>
    <name type="synonym">Neptunus trituberculatus</name>
    <dbReference type="NCBI Taxonomy" id="210409"/>
    <lineage>
        <taxon>Eukaryota</taxon>
        <taxon>Metazoa</taxon>
        <taxon>Ecdysozoa</taxon>
        <taxon>Arthropoda</taxon>
        <taxon>Crustacea</taxon>
        <taxon>Multicrustacea</taxon>
        <taxon>Malacostraca</taxon>
        <taxon>Eumalacostraca</taxon>
        <taxon>Eucarida</taxon>
        <taxon>Decapoda</taxon>
        <taxon>Pleocyemata</taxon>
        <taxon>Brachyura</taxon>
        <taxon>Eubrachyura</taxon>
        <taxon>Portunoidea</taxon>
        <taxon>Portunidae</taxon>
        <taxon>Portuninae</taxon>
        <taxon>Portunus</taxon>
    </lineage>
</organism>
<feature type="region of interest" description="Disordered" evidence="1">
    <location>
        <begin position="1"/>
        <end position="34"/>
    </location>
</feature>
<evidence type="ECO:0000313" key="3">
    <source>
        <dbReference type="Proteomes" id="UP000324222"/>
    </source>
</evidence>
<keyword evidence="3" id="KW-1185">Reference proteome</keyword>
<protein>
    <submittedName>
        <fullName evidence="2">Uncharacterized protein</fullName>
    </submittedName>
</protein>
<sequence>MLPSIPTRGTAQPQTGPGMGVDRPESGTASAPSPAVGRFLDAFQVRADSIVSGACPKYL</sequence>
<dbReference type="AlphaFoldDB" id="A0A5B7JVA9"/>
<comment type="caution">
    <text evidence="2">The sequence shown here is derived from an EMBL/GenBank/DDBJ whole genome shotgun (WGS) entry which is preliminary data.</text>
</comment>
<gene>
    <name evidence="2" type="ORF">E2C01_094110</name>
</gene>
<evidence type="ECO:0000256" key="1">
    <source>
        <dbReference type="SAM" id="MobiDB-lite"/>
    </source>
</evidence>
<name>A0A5B7JVA9_PORTR</name>
<dbReference type="Proteomes" id="UP000324222">
    <property type="component" value="Unassembled WGS sequence"/>
</dbReference>
<accession>A0A5B7JVA9</accession>
<reference evidence="2 3" key="1">
    <citation type="submission" date="2019-05" db="EMBL/GenBank/DDBJ databases">
        <title>Another draft genome of Portunus trituberculatus and its Hox gene families provides insights of decapod evolution.</title>
        <authorList>
            <person name="Jeong J.-H."/>
            <person name="Song I."/>
            <person name="Kim S."/>
            <person name="Choi T."/>
            <person name="Kim D."/>
            <person name="Ryu S."/>
            <person name="Kim W."/>
        </authorList>
    </citation>
    <scope>NUCLEOTIDE SEQUENCE [LARGE SCALE GENOMIC DNA]</scope>
    <source>
        <tissue evidence="2">Muscle</tissue>
    </source>
</reference>
<dbReference type="EMBL" id="VSRR010115313">
    <property type="protein sequence ID" value="MPC98729.1"/>
    <property type="molecule type" value="Genomic_DNA"/>
</dbReference>
<evidence type="ECO:0000313" key="2">
    <source>
        <dbReference type="EMBL" id="MPC98729.1"/>
    </source>
</evidence>